<dbReference type="PANTHER" id="PTHR43377:SF1">
    <property type="entry name" value="BILIVERDIN REDUCTASE A"/>
    <property type="match status" value="1"/>
</dbReference>
<reference evidence="4" key="1">
    <citation type="submission" date="2020-12" db="EMBL/GenBank/DDBJ databases">
        <title>Bacterial novel species Mucilaginibacter sp. SD-g isolated from soil.</title>
        <authorList>
            <person name="Jung H.-Y."/>
        </authorList>
    </citation>
    <scope>NUCLEOTIDE SEQUENCE</scope>
    <source>
        <strain evidence="4">SD-g</strain>
    </source>
</reference>
<dbReference type="Pfam" id="PF01408">
    <property type="entry name" value="GFO_IDH_MocA"/>
    <property type="match status" value="1"/>
</dbReference>
<evidence type="ECO:0000256" key="1">
    <source>
        <dbReference type="SAM" id="SignalP"/>
    </source>
</evidence>
<feature type="domain" description="GFO/IDH/MocA-like oxidoreductase" evidence="3">
    <location>
        <begin position="156"/>
        <end position="284"/>
    </location>
</feature>
<dbReference type="PANTHER" id="PTHR43377">
    <property type="entry name" value="BILIVERDIN REDUCTASE A"/>
    <property type="match status" value="1"/>
</dbReference>
<gene>
    <name evidence="4" type="ORF">I5M19_07720</name>
</gene>
<dbReference type="AlphaFoldDB" id="A0A934PR18"/>
<dbReference type="InterPro" id="IPR000683">
    <property type="entry name" value="Gfo/Idh/MocA-like_OxRdtase_N"/>
</dbReference>
<dbReference type="EMBL" id="JAEHFW010000001">
    <property type="protein sequence ID" value="MBK0379188.1"/>
    <property type="molecule type" value="Genomic_DNA"/>
</dbReference>
<evidence type="ECO:0000313" key="4">
    <source>
        <dbReference type="EMBL" id="MBK0379188.1"/>
    </source>
</evidence>
<proteinExistence type="predicted"/>
<dbReference type="Gene3D" id="3.30.360.10">
    <property type="entry name" value="Dihydrodipicolinate Reductase, domain 2"/>
    <property type="match status" value="1"/>
</dbReference>
<dbReference type="GO" id="GO:0000166">
    <property type="term" value="F:nucleotide binding"/>
    <property type="evidence" value="ECO:0007669"/>
    <property type="project" value="InterPro"/>
</dbReference>
<keyword evidence="5" id="KW-1185">Reference proteome</keyword>
<evidence type="ECO:0000313" key="5">
    <source>
        <dbReference type="Proteomes" id="UP000613193"/>
    </source>
</evidence>
<name>A0A934PR18_9SPHI</name>
<dbReference type="Pfam" id="PF22725">
    <property type="entry name" value="GFO_IDH_MocA_C3"/>
    <property type="match status" value="1"/>
</dbReference>
<dbReference type="Proteomes" id="UP000613193">
    <property type="component" value="Unassembled WGS sequence"/>
</dbReference>
<protein>
    <submittedName>
        <fullName evidence="4">Gfo/Idh/MocA family oxidoreductase</fullName>
    </submittedName>
</protein>
<comment type="caution">
    <text evidence="4">The sequence shown here is derived from an EMBL/GenBank/DDBJ whole genome shotgun (WGS) entry which is preliminary data.</text>
</comment>
<evidence type="ECO:0000259" key="2">
    <source>
        <dbReference type="Pfam" id="PF01408"/>
    </source>
</evidence>
<organism evidence="4 5">
    <name type="scientific">Mucilaginibacter segetis</name>
    <dbReference type="NCBI Taxonomy" id="2793071"/>
    <lineage>
        <taxon>Bacteria</taxon>
        <taxon>Pseudomonadati</taxon>
        <taxon>Bacteroidota</taxon>
        <taxon>Sphingobacteriia</taxon>
        <taxon>Sphingobacteriales</taxon>
        <taxon>Sphingobacteriaceae</taxon>
        <taxon>Mucilaginibacter</taxon>
    </lineage>
</organism>
<keyword evidence="1" id="KW-0732">Signal</keyword>
<evidence type="ECO:0000259" key="3">
    <source>
        <dbReference type="Pfam" id="PF22725"/>
    </source>
</evidence>
<dbReference type="RefSeq" id="WP_200065624.1">
    <property type="nucleotide sequence ID" value="NZ_JAEHFW010000001.1"/>
</dbReference>
<dbReference type="InterPro" id="IPR036291">
    <property type="entry name" value="NAD(P)-bd_dom_sf"/>
</dbReference>
<dbReference type="Gene3D" id="3.40.50.720">
    <property type="entry name" value="NAD(P)-binding Rossmann-like Domain"/>
    <property type="match status" value="1"/>
</dbReference>
<dbReference type="InterPro" id="IPR055170">
    <property type="entry name" value="GFO_IDH_MocA-like_dom"/>
</dbReference>
<dbReference type="InterPro" id="IPR051450">
    <property type="entry name" value="Gfo/Idh/MocA_Oxidoreductases"/>
</dbReference>
<dbReference type="SUPFAM" id="SSF51735">
    <property type="entry name" value="NAD(P)-binding Rossmann-fold domains"/>
    <property type="match status" value="1"/>
</dbReference>
<feature type="signal peptide" evidence="1">
    <location>
        <begin position="1"/>
        <end position="23"/>
    </location>
</feature>
<sequence length="362" mass="40647">MRFARILLFMLLISCICGKIAYAQSTLKVGIAGLTHDHVNGILDQYCRGEVNIVGIAESDKQLRLKYQKRYSLPDSILFDDLKKMVISKKPDAVLGYNAVAKHIDIVEICAPLGISVMVEKPLAATLAQAKRMEFLSLKYYIKLLTNYETTWYPSFQNLYNMTSNDSIGHIRKIVVHDGHQGPKEIGCSKEFLSWLTDPEQNGGGALFDFGCYGADLMTWLMDGQKPVAVTAVARHLKPQTYPKVEDDVNVIVEYPTATGIIEASWNWPFSIKDLEVFGDMGYIHALDKNNFITKIRDNRSLSMVADTLAAPMDNPVSYLHMVLNNRLMGINDRSSLKYNMIVMQILDAAKRSVAEGKRIVL</sequence>
<feature type="domain" description="Gfo/Idh/MocA-like oxidoreductase N-terminal" evidence="2">
    <location>
        <begin position="29"/>
        <end position="133"/>
    </location>
</feature>
<accession>A0A934PR18</accession>
<dbReference type="SUPFAM" id="SSF55347">
    <property type="entry name" value="Glyceraldehyde-3-phosphate dehydrogenase-like, C-terminal domain"/>
    <property type="match status" value="1"/>
</dbReference>
<feature type="chain" id="PRO_5037642881" evidence="1">
    <location>
        <begin position="24"/>
        <end position="362"/>
    </location>
</feature>